<dbReference type="InterPro" id="IPR041621">
    <property type="entry name" value="PDH_E1_M"/>
</dbReference>
<dbReference type="Pfam" id="PF22613">
    <property type="entry name" value="Transketolase_C_1"/>
    <property type="match status" value="1"/>
</dbReference>
<gene>
    <name evidence="6" type="ORF">FHW18_004637</name>
</gene>
<dbReference type="InterPro" id="IPR055152">
    <property type="entry name" value="Transketolase-like_C_2"/>
</dbReference>
<accession>A0A7Y9IYV3</accession>
<dbReference type="FunFam" id="3.40.50.970:FF:000011">
    <property type="entry name" value="Pyruvate dehydrogenase E1 component"/>
    <property type="match status" value="1"/>
</dbReference>
<dbReference type="InterPro" id="IPR051157">
    <property type="entry name" value="PDH/Transketolase"/>
</dbReference>
<dbReference type="PIRSF" id="PIRSF000156">
    <property type="entry name" value="Pyruvate_dh_E1"/>
    <property type="match status" value="1"/>
</dbReference>
<evidence type="ECO:0000256" key="1">
    <source>
        <dbReference type="ARBA" id="ARBA00001964"/>
    </source>
</evidence>
<dbReference type="EC" id="1.2.4.1" evidence="3"/>
<proteinExistence type="predicted"/>
<dbReference type="RefSeq" id="WP_373563456.1">
    <property type="nucleotide sequence ID" value="NZ_JACBYR010000002.1"/>
</dbReference>
<dbReference type="InterPro" id="IPR005475">
    <property type="entry name" value="Transketolase-like_Pyr-bd"/>
</dbReference>
<dbReference type="GO" id="GO:0004739">
    <property type="term" value="F:pyruvate dehydrogenase (acetyl-transferring) activity"/>
    <property type="evidence" value="ECO:0007669"/>
    <property type="project" value="UniProtKB-EC"/>
</dbReference>
<feature type="binding site" evidence="4">
    <location>
        <position position="277"/>
    </location>
    <ligand>
        <name>Mg(2+)</name>
        <dbReference type="ChEBI" id="CHEBI:18420"/>
    </ligand>
</feature>
<feature type="domain" description="Transketolase-like pyrimidine-binding" evidence="5">
    <location>
        <begin position="509"/>
        <end position="714"/>
    </location>
</feature>
<dbReference type="Gene3D" id="3.40.50.970">
    <property type="match status" value="2"/>
</dbReference>
<dbReference type="SUPFAM" id="SSF52922">
    <property type="entry name" value="TK C-terminal domain-like"/>
    <property type="match status" value="1"/>
</dbReference>
<dbReference type="InterPro" id="IPR029061">
    <property type="entry name" value="THDP-binding"/>
</dbReference>
<feature type="binding site" evidence="4">
    <location>
        <position position="247"/>
    </location>
    <ligand>
        <name>Mg(2+)</name>
        <dbReference type="ChEBI" id="CHEBI:18420"/>
    </ligand>
</feature>
<dbReference type="NCBIfam" id="TIGR00759">
    <property type="entry name" value="aceE"/>
    <property type="match status" value="1"/>
</dbReference>
<evidence type="ECO:0000256" key="2">
    <source>
        <dbReference type="ARBA" id="ARBA00023052"/>
    </source>
</evidence>
<organism evidence="6 7">
    <name type="scientific">Pigmentiphaga litoralis</name>
    <dbReference type="NCBI Taxonomy" id="516702"/>
    <lineage>
        <taxon>Bacteria</taxon>
        <taxon>Pseudomonadati</taxon>
        <taxon>Pseudomonadota</taxon>
        <taxon>Betaproteobacteria</taxon>
        <taxon>Burkholderiales</taxon>
        <taxon>Alcaligenaceae</taxon>
        <taxon>Pigmentiphaga</taxon>
    </lineage>
</organism>
<dbReference type="GO" id="GO:0046872">
    <property type="term" value="F:metal ion binding"/>
    <property type="evidence" value="ECO:0007669"/>
    <property type="project" value="UniProtKB-KW"/>
</dbReference>
<dbReference type="SUPFAM" id="SSF52518">
    <property type="entry name" value="Thiamin diphosphate-binding fold (THDP-binding)"/>
    <property type="match status" value="2"/>
</dbReference>
<keyword evidence="2 3" id="KW-0786">Thiamine pyrophosphate</keyword>
<comment type="function">
    <text evidence="3">Component of the pyruvate dehydrogenase (PDH) complex, that catalyzes the overall conversion of pyruvate to acetyl-CoA and CO(2).</text>
</comment>
<evidence type="ECO:0000313" key="6">
    <source>
        <dbReference type="EMBL" id="NYE85330.1"/>
    </source>
</evidence>
<dbReference type="Proteomes" id="UP000542125">
    <property type="component" value="Unassembled WGS sequence"/>
</dbReference>
<comment type="caution">
    <text evidence="6">The sequence shown here is derived from an EMBL/GenBank/DDBJ whole genome shotgun (WGS) entry which is preliminary data.</text>
</comment>
<feature type="binding site" evidence="4">
    <location>
        <position position="279"/>
    </location>
    <ligand>
        <name>Mg(2+)</name>
        <dbReference type="ChEBI" id="CHEBI:18420"/>
    </ligand>
</feature>
<keyword evidence="3 6" id="KW-0670">Pyruvate</keyword>
<comment type="catalytic activity">
    <reaction evidence="3">
        <text>N(6)-[(R)-lipoyl]-L-lysyl-[protein] + pyruvate + H(+) = N(6)-[(R)-S(8)-acetyldihydrolipoyl]-L-lysyl-[protein] + CO2</text>
        <dbReference type="Rhea" id="RHEA:19189"/>
        <dbReference type="Rhea" id="RHEA-COMP:10474"/>
        <dbReference type="Rhea" id="RHEA-COMP:10478"/>
        <dbReference type="ChEBI" id="CHEBI:15361"/>
        <dbReference type="ChEBI" id="CHEBI:15378"/>
        <dbReference type="ChEBI" id="CHEBI:16526"/>
        <dbReference type="ChEBI" id="CHEBI:83099"/>
        <dbReference type="ChEBI" id="CHEBI:83111"/>
        <dbReference type="EC" id="1.2.4.1"/>
    </reaction>
</comment>
<dbReference type="InterPro" id="IPR009014">
    <property type="entry name" value="Transketo_C/PFOR_II"/>
</dbReference>
<evidence type="ECO:0000313" key="7">
    <source>
        <dbReference type="Proteomes" id="UP000542125"/>
    </source>
</evidence>
<dbReference type="InterPro" id="IPR035807">
    <property type="entry name" value="PDC_E1_N"/>
</dbReference>
<keyword evidence="4" id="KW-0479">Metal-binding</keyword>
<dbReference type="SMART" id="SM00861">
    <property type="entry name" value="Transket_pyr"/>
    <property type="match status" value="1"/>
</dbReference>
<evidence type="ECO:0000259" key="5">
    <source>
        <dbReference type="SMART" id="SM00861"/>
    </source>
</evidence>
<dbReference type="PANTHER" id="PTHR43825">
    <property type="entry name" value="PYRUVATE DEHYDROGENASE E1 COMPONENT"/>
    <property type="match status" value="1"/>
</dbReference>
<dbReference type="PANTHER" id="PTHR43825:SF3">
    <property type="entry name" value="PYRUVATE DEHYDROGENASE E1 COMPONENT"/>
    <property type="match status" value="1"/>
</dbReference>
<evidence type="ECO:0000256" key="3">
    <source>
        <dbReference type="PIRNR" id="PIRNR000156"/>
    </source>
</evidence>
<comment type="cofactor">
    <cofactor evidence="1 3">
        <name>thiamine diphosphate</name>
        <dbReference type="ChEBI" id="CHEBI:58937"/>
    </cofactor>
</comment>
<dbReference type="InterPro" id="IPR017600">
    <property type="entry name" value="Alpha-ketoglut_DH"/>
</dbReference>
<reference evidence="6 7" key="1">
    <citation type="submission" date="2020-07" db="EMBL/GenBank/DDBJ databases">
        <title>Genomic Encyclopedia of Type Strains, Phase IV (KMG-V): Genome sequencing to study the core and pangenomes of soil and plant-associated prokaryotes.</title>
        <authorList>
            <person name="Whitman W."/>
        </authorList>
    </citation>
    <scope>NUCLEOTIDE SEQUENCE [LARGE SCALE GENOMIC DNA]</scope>
    <source>
        <strain evidence="6 7">SAS40</strain>
    </source>
</reference>
<sequence length="906" mass="97908">MKDDARQHALLANLTLGGADDPDPQETAEWRDALASLLREAGPERARQILDRLAADCRAAGAPWTGPRGTPYVNTIAPDHEPAFPGDLAIEEKLASTMRWNALAMVVRANQAYGDLGGHIASYASAADLFEVGFNHFFKAGAAAQADLVFFQPHSAPGVYARAFLEGRLEERDLAMYRQEITARKQGTRGLSSYPHPWLMPDFWQFPTGSMGIGPISSIYHARFMRYLDHRGLLDTADRTVWGVFGDGEMDEPESMSALTLAAREGLDNLTWVVNCNLQRLDGPVRGNGRIIDELETLFGGAGWNVIKLVWGADWDPLFAQDVTGALAQAFSTTVDGQLQTFAAKDGAFNREHFFGQSPALQALAAGLTDAQIDRLKRGGHDLVKIHAAYDAARRHRGAPTVILAQTKKGYGMGDAGQGRMTTHQQKKLDRDALLAFRDRFDLPLSDEATESLAFYKPAADSPEMQYLHARRAALGGSLPSRAVGAPAVPVPAIGSFATFALQADGKEMSTTMAFVRMLTQLLKDTQLGPRIVPIVADEARTFGMANLFKQIGIYSRSGQQYEPEDIGSVLSYREARDGQILEEGISEAGAISSWVAAATSYSVHGLAMLPFYIYYSMFGFQRIGDLIWAAADQRARGFLLGATAGRTTLGGEGLQHQDGSSHLVAATVPNCRAYDPATAGELAVILDYGMRQMLVEQVDVFYYLTLMNENLPQPSLPDGVEVGVIKGMYRVRAGGDGHGNGSAAVRLLGSGAILAEVLAAADLLAQDWGIDSEVWSVTSYSELSRDAADVARHARLHPRQPAGRSHVAACLEGDAPVIAATDYVRAVPQMVANDIDAPMTILGTDGFGRSDSRAALRRFFEVDRHHVVLAALQALRLRGTVSADVCAQAIVAYGIDTDAPSPWTC</sequence>
<comment type="cofactor">
    <cofactor evidence="4">
        <name>Mg(2+)</name>
        <dbReference type="ChEBI" id="CHEBI:18420"/>
    </cofactor>
</comment>
<evidence type="ECO:0000256" key="4">
    <source>
        <dbReference type="PIRSR" id="PIRSR000156-1"/>
    </source>
</evidence>
<keyword evidence="7" id="KW-1185">Reference proteome</keyword>
<dbReference type="AlphaFoldDB" id="A0A7Y9IYV3"/>
<name>A0A7Y9IYV3_9BURK</name>
<dbReference type="Pfam" id="PF17831">
    <property type="entry name" value="PDH_E1_M"/>
    <property type="match status" value="1"/>
</dbReference>
<dbReference type="Gene3D" id="3.40.50.920">
    <property type="match status" value="1"/>
</dbReference>
<dbReference type="NCBIfam" id="TIGR03186">
    <property type="entry name" value="AKGDH_not_PDH"/>
    <property type="match status" value="1"/>
</dbReference>
<dbReference type="CDD" id="cd02017">
    <property type="entry name" value="TPP_E1_EcPDC_like"/>
    <property type="match status" value="1"/>
</dbReference>
<keyword evidence="3 6" id="KW-0560">Oxidoreductase</keyword>
<protein>
    <recommendedName>
        <fullName evidence="3">Pyruvate dehydrogenase E1 component</fullName>
        <ecNumber evidence="3">1.2.4.1</ecNumber>
    </recommendedName>
</protein>
<keyword evidence="4" id="KW-0460">Magnesium</keyword>
<dbReference type="EMBL" id="JACBYR010000002">
    <property type="protein sequence ID" value="NYE85330.1"/>
    <property type="molecule type" value="Genomic_DNA"/>
</dbReference>
<dbReference type="InterPro" id="IPR004660">
    <property type="entry name" value="PDH_E1"/>
</dbReference>